<evidence type="ECO:0000256" key="2">
    <source>
        <dbReference type="ARBA" id="ARBA00022679"/>
    </source>
</evidence>
<dbReference type="GO" id="GO:0102559">
    <property type="term" value="F:peptide chain release factor N(5)-glutamine methyltransferase activity"/>
    <property type="evidence" value="ECO:0007669"/>
    <property type="project" value="UniProtKB-EC"/>
</dbReference>
<keyword evidence="2 4" id="KW-0808">Transferase</keyword>
<dbReference type="NCBIfam" id="TIGR00536">
    <property type="entry name" value="hemK_fam"/>
    <property type="match status" value="1"/>
</dbReference>
<proteinExistence type="inferred from homology"/>
<dbReference type="GO" id="GO:0003676">
    <property type="term" value="F:nucleic acid binding"/>
    <property type="evidence" value="ECO:0007669"/>
    <property type="project" value="InterPro"/>
</dbReference>
<dbReference type="OrthoDB" id="9800643at2"/>
<dbReference type="GO" id="GO:0032259">
    <property type="term" value="P:methylation"/>
    <property type="evidence" value="ECO:0007669"/>
    <property type="project" value="UniProtKB-KW"/>
</dbReference>
<feature type="binding site" evidence="4">
    <location>
        <position position="181"/>
    </location>
    <ligand>
        <name>S-adenosyl-L-methionine</name>
        <dbReference type="ChEBI" id="CHEBI:59789"/>
    </ligand>
</feature>
<dbReference type="Pfam" id="PF13847">
    <property type="entry name" value="Methyltransf_31"/>
    <property type="match status" value="1"/>
</dbReference>
<comment type="function">
    <text evidence="4">Methylates the class 1 translation termination release factors RF1/PrfA and RF2/PrfB on the glutamine residue of the universally conserved GGQ motif.</text>
</comment>
<dbReference type="PANTHER" id="PTHR18895:SF74">
    <property type="entry name" value="MTRF1L RELEASE FACTOR GLUTAMINE METHYLTRANSFERASE"/>
    <property type="match status" value="1"/>
</dbReference>
<evidence type="ECO:0000256" key="3">
    <source>
        <dbReference type="ARBA" id="ARBA00022691"/>
    </source>
</evidence>
<keyword evidence="3 4" id="KW-0949">S-adenosyl-L-methionine</keyword>
<feature type="binding site" evidence="4">
    <location>
        <begin position="196"/>
        <end position="199"/>
    </location>
    <ligand>
        <name>substrate</name>
    </ligand>
</feature>
<keyword evidence="1 4" id="KW-0489">Methyltransferase</keyword>
<dbReference type="EMBL" id="MASI01000003">
    <property type="protein sequence ID" value="ODA67348.1"/>
    <property type="molecule type" value="Genomic_DNA"/>
</dbReference>
<dbReference type="EC" id="2.1.1.297" evidence="4"/>
<dbReference type="AlphaFoldDB" id="A0A1E2RZ18"/>
<comment type="catalytic activity">
    <reaction evidence="4">
        <text>L-glutaminyl-[peptide chain release factor] + S-adenosyl-L-methionine = N(5)-methyl-L-glutaminyl-[peptide chain release factor] + S-adenosyl-L-homocysteine + H(+)</text>
        <dbReference type="Rhea" id="RHEA:42896"/>
        <dbReference type="Rhea" id="RHEA-COMP:10271"/>
        <dbReference type="Rhea" id="RHEA-COMP:10272"/>
        <dbReference type="ChEBI" id="CHEBI:15378"/>
        <dbReference type="ChEBI" id="CHEBI:30011"/>
        <dbReference type="ChEBI" id="CHEBI:57856"/>
        <dbReference type="ChEBI" id="CHEBI:59789"/>
        <dbReference type="ChEBI" id="CHEBI:61891"/>
        <dbReference type="EC" id="2.1.1.297"/>
    </reaction>
</comment>
<reference evidence="8 9" key="1">
    <citation type="submission" date="2016-07" db="EMBL/GenBank/DDBJ databases">
        <title>Draft genome sequence of Methyloligella halotolerans C2T (VKM B-2706T=CCUG 61687T=DSM 25045T), a halotolerant polyhydroxybutyrate accumulating methylotroph.</title>
        <authorList>
            <person name="Vasilenko O.V."/>
            <person name="Doronina N.V."/>
            <person name="Poroshina M.N."/>
            <person name="Tarlachkov S.V."/>
            <person name="Trotsenko Y.A."/>
        </authorList>
    </citation>
    <scope>NUCLEOTIDE SEQUENCE [LARGE SCALE GENOMIC DNA]</scope>
    <source>
        <strain evidence="8 9">VKM B-2706</strain>
    </source>
</reference>
<protein>
    <recommendedName>
        <fullName evidence="4">Release factor glutamine methyltransferase</fullName>
        <shortName evidence="4">RF MTase</shortName>
        <ecNumber evidence="4">2.1.1.297</ecNumber>
    </recommendedName>
    <alternativeName>
        <fullName evidence="4">N5-glutamine methyltransferase PrmC</fullName>
    </alternativeName>
    <alternativeName>
        <fullName evidence="4">Protein-(glutamine-N5) MTase PrmC</fullName>
    </alternativeName>
    <alternativeName>
        <fullName evidence="4">Protein-glutamine N-methyltransferase PrmC</fullName>
    </alternativeName>
</protein>
<feature type="domain" description="Release factor glutamine methyltransferase N-terminal" evidence="7">
    <location>
        <begin position="14"/>
        <end position="84"/>
    </location>
</feature>
<comment type="similarity">
    <text evidence="4">Belongs to the protein N5-glutamine methyltransferase family. PrmC subfamily.</text>
</comment>
<feature type="binding site" evidence="4">
    <location>
        <position position="196"/>
    </location>
    <ligand>
        <name>S-adenosyl-L-methionine</name>
        <dbReference type="ChEBI" id="CHEBI:59789"/>
    </ligand>
</feature>
<dbReference type="InterPro" id="IPR029063">
    <property type="entry name" value="SAM-dependent_MTases_sf"/>
</dbReference>
<feature type="binding site" evidence="4">
    <location>
        <position position="152"/>
    </location>
    <ligand>
        <name>S-adenosyl-L-methionine</name>
        <dbReference type="ChEBI" id="CHEBI:59789"/>
    </ligand>
</feature>
<dbReference type="STRING" id="1177755.A7A08_01374"/>
<evidence type="ECO:0000256" key="4">
    <source>
        <dbReference type="HAMAP-Rule" id="MF_02126"/>
    </source>
</evidence>
<dbReference type="HAMAP" id="MF_02126">
    <property type="entry name" value="RF_methyltr_PrmC"/>
    <property type="match status" value="1"/>
</dbReference>
<dbReference type="NCBIfam" id="TIGR03534">
    <property type="entry name" value="RF_mod_PrmC"/>
    <property type="match status" value="1"/>
</dbReference>
<feature type="region of interest" description="Disordered" evidence="5">
    <location>
        <begin position="295"/>
        <end position="315"/>
    </location>
</feature>
<feature type="domain" description="Methyltransferase" evidence="6">
    <location>
        <begin position="124"/>
        <end position="248"/>
    </location>
</feature>
<evidence type="ECO:0000259" key="7">
    <source>
        <dbReference type="Pfam" id="PF17827"/>
    </source>
</evidence>
<dbReference type="InterPro" id="IPR002052">
    <property type="entry name" value="DNA_methylase_N6_adenine_CS"/>
</dbReference>
<dbReference type="PATRIC" id="fig|1177755.3.peg.1382"/>
<gene>
    <name evidence="4" type="primary">prmC</name>
    <name evidence="8" type="ORF">A7A08_01374</name>
</gene>
<comment type="caution">
    <text evidence="8">The sequence shown here is derived from an EMBL/GenBank/DDBJ whole genome shotgun (WGS) entry which is preliminary data.</text>
</comment>
<name>A0A1E2RZ18_9HYPH</name>
<dbReference type="Gene3D" id="1.10.8.10">
    <property type="entry name" value="DNA helicase RuvA subunit, C-terminal domain"/>
    <property type="match status" value="1"/>
</dbReference>
<evidence type="ECO:0000313" key="9">
    <source>
        <dbReference type="Proteomes" id="UP000095087"/>
    </source>
</evidence>
<accession>A0A1E2RZ18</accession>
<dbReference type="Gene3D" id="3.40.50.150">
    <property type="entry name" value="Vaccinia Virus protein VP39"/>
    <property type="match status" value="1"/>
</dbReference>
<dbReference type="InterPro" id="IPR040758">
    <property type="entry name" value="PrmC_N"/>
</dbReference>
<evidence type="ECO:0000259" key="6">
    <source>
        <dbReference type="Pfam" id="PF13847"/>
    </source>
</evidence>
<dbReference type="PROSITE" id="PS00092">
    <property type="entry name" value="N6_MTASE"/>
    <property type="match status" value="1"/>
</dbReference>
<dbReference type="CDD" id="cd02440">
    <property type="entry name" value="AdoMet_MTases"/>
    <property type="match status" value="1"/>
</dbReference>
<dbReference type="PANTHER" id="PTHR18895">
    <property type="entry name" value="HEMK METHYLTRANSFERASE"/>
    <property type="match status" value="1"/>
</dbReference>
<keyword evidence="9" id="KW-1185">Reference proteome</keyword>
<evidence type="ECO:0000256" key="5">
    <source>
        <dbReference type="SAM" id="MobiDB-lite"/>
    </source>
</evidence>
<dbReference type="RefSeq" id="WP_069094730.1">
    <property type="nucleotide sequence ID" value="NZ_MASI01000003.1"/>
</dbReference>
<dbReference type="InterPro" id="IPR019874">
    <property type="entry name" value="RF_methyltr_PrmC"/>
</dbReference>
<evidence type="ECO:0000313" key="8">
    <source>
        <dbReference type="EMBL" id="ODA67348.1"/>
    </source>
</evidence>
<dbReference type="InterPro" id="IPR050320">
    <property type="entry name" value="N5-glutamine_MTase"/>
</dbReference>
<feature type="binding site" evidence="4">
    <location>
        <begin position="129"/>
        <end position="133"/>
    </location>
    <ligand>
        <name>S-adenosyl-L-methionine</name>
        <dbReference type="ChEBI" id="CHEBI:59789"/>
    </ligand>
</feature>
<evidence type="ECO:0000256" key="1">
    <source>
        <dbReference type="ARBA" id="ARBA00022603"/>
    </source>
</evidence>
<dbReference type="Proteomes" id="UP000095087">
    <property type="component" value="Unassembled WGS sequence"/>
</dbReference>
<dbReference type="InterPro" id="IPR004556">
    <property type="entry name" value="HemK-like"/>
</dbReference>
<dbReference type="Pfam" id="PF17827">
    <property type="entry name" value="PrmC_N"/>
    <property type="match status" value="1"/>
</dbReference>
<sequence>MAKLPPFRGASFREAVSTAASQLAESGSDTAMLDARLLLFASAGIGPEDYLRDPQAVLTDIAAARFATFLERRAAGSPISRILGSREFYGRSFRLSEGTLDPRPDTETLIDAVLNSPLAGNAPRILDLGVGSGAILLTLLAEIEGATGLGIDRSEDALKTARTNAVALGLEHRAGFCCADWLAPLGSPAFDIVVANPPYIASAEITALAVEVRDHDPLLALDGGPDGLDAYRRIIDSLPKILKPGGAVFFEIGETQAEDVAGLMGAAGLTLEEEAWLFRDLAGRARGVTGKWQVRRSGAAPGRSKKELGTAASSG</sequence>
<organism evidence="8 9">
    <name type="scientific">Methyloligella halotolerans</name>
    <dbReference type="NCBI Taxonomy" id="1177755"/>
    <lineage>
        <taxon>Bacteria</taxon>
        <taxon>Pseudomonadati</taxon>
        <taxon>Pseudomonadota</taxon>
        <taxon>Alphaproteobacteria</taxon>
        <taxon>Hyphomicrobiales</taxon>
        <taxon>Hyphomicrobiaceae</taxon>
        <taxon>Methyloligella</taxon>
    </lineage>
</organism>
<dbReference type="InterPro" id="IPR025714">
    <property type="entry name" value="Methyltranfer_dom"/>
</dbReference>
<dbReference type="SUPFAM" id="SSF53335">
    <property type="entry name" value="S-adenosyl-L-methionine-dependent methyltransferases"/>
    <property type="match status" value="1"/>
</dbReference>